<evidence type="ECO:0000256" key="4">
    <source>
        <dbReference type="ARBA" id="ARBA00010429"/>
    </source>
</evidence>
<keyword evidence="12" id="KW-0411">Iron-sulfur</keyword>
<evidence type="ECO:0000256" key="8">
    <source>
        <dbReference type="ARBA" id="ARBA00022723"/>
    </source>
</evidence>
<dbReference type="PROSITE" id="PS00365">
    <property type="entry name" value="NIR_SIR"/>
    <property type="match status" value="1"/>
</dbReference>
<dbReference type="InterPro" id="IPR036136">
    <property type="entry name" value="Nit/Sulf_reduc_fer-like_dom_sf"/>
</dbReference>
<dbReference type="Gene3D" id="3.40.50.970">
    <property type="match status" value="2"/>
</dbReference>
<keyword evidence="9" id="KW-0521">NADP</keyword>
<protein>
    <recommendedName>
        <fullName evidence="5">assimilatory sulfite reductase (NADPH)</fullName>
        <ecNumber evidence="5">1.8.1.2</ecNumber>
    </recommendedName>
</protein>
<dbReference type="FunFam" id="3.40.50.360:FF:000016">
    <property type="entry name" value="Sulfite reductase subunit beta"/>
    <property type="match status" value="1"/>
</dbReference>
<evidence type="ECO:0000256" key="6">
    <source>
        <dbReference type="ARBA" id="ARBA00022485"/>
    </source>
</evidence>
<proteinExistence type="inferred from homology"/>
<dbReference type="InterPro" id="IPR029061">
    <property type="entry name" value="THDP-binding"/>
</dbReference>
<dbReference type="Gene3D" id="3.30.413.10">
    <property type="entry name" value="Sulfite Reductase Hemoprotein, domain 1"/>
    <property type="match status" value="2"/>
</dbReference>
<dbReference type="SUPFAM" id="SSF52218">
    <property type="entry name" value="Flavoproteins"/>
    <property type="match status" value="1"/>
</dbReference>
<evidence type="ECO:0000256" key="2">
    <source>
        <dbReference type="ARBA" id="ARBA00001966"/>
    </source>
</evidence>
<dbReference type="PANTHER" id="PTHR11493:SF47">
    <property type="entry name" value="SULFITE REDUCTASE [NADPH] SUBUNIT BETA"/>
    <property type="match status" value="1"/>
</dbReference>
<keyword evidence="8" id="KW-0479">Metal-binding</keyword>
<dbReference type="InterPro" id="IPR001094">
    <property type="entry name" value="Flavdoxin-like"/>
</dbReference>
<dbReference type="GO" id="GO:0046872">
    <property type="term" value="F:metal ion binding"/>
    <property type="evidence" value="ECO:0007669"/>
    <property type="project" value="UniProtKB-KW"/>
</dbReference>
<evidence type="ECO:0000256" key="13">
    <source>
        <dbReference type="ARBA" id="ARBA00052219"/>
    </source>
</evidence>
<comment type="similarity">
    <text evidence="4">Belongs to the nitrite and sulfite reductase 4Fe-4S domain family.</text>
</comment>
<dbReference type="GO" id="GO:0020037">
    <property type="term" value="F:heme binding"/>
    <property type="evidence" value="ECO:0007669"/>
    <property type="project" value="InterPro"/>
</dbReference>
<dbReference type="SUPFAM" id="SSF52518">
    <property type="entry name" value="Thiamin diphosphate-binding fold (THDP-binding)"/>
    <property type="match status" value="1"/>
</dbReference>
<dbReference type="InterPro" id="IPR045169">
    <property type="entry name" value="NO2/SO3_Rdtase_4Fe4S_prot"/>
</dbReference>
<dbReference type="Gene3D" id="3.40.50.360">
    <property type="match status" value="1"/>
</dbReference>
<dbReference type="GO" id="GO:0009337">
    <property type="term" value="C:sulfite reductase complex (NADPH)"/>
    <property type="evidence" value="ECO:0007669"/>
    <property type="project" value="UniProtKB-ARBA"/>
</dbReference>
<dbReference type="PANTHER" id="PTHR11493">
    <property type="entry name" value="SULFITE REDUCTASE [NADPH] SUBUNIT BETA-RELATED"/>
    <property type="match status" value="1"/>
</dbReference>
<evidence type="ECO:0000256" key="3">
    <source>
        <dbReference type="ARBA" id="ARBA00004774"/>
    </source>
</evidence>
<evidence type="ECO:0000256" key="11">
    <source>
        <dbReference type="ARBA" id="ARBA00023004"/>
    </source>
</evidence>
<dbReference type="PRINTS" id="PR00397">
    <property type="entry name" value="SIROHAEM"/>
</dbReference>
<evidence type="ECO:0000256" key="5">
    <source>
        <dbReference type="ARBA" id="ARBA00012604"/>
    </source>
</evidence>
<accession>A0A9W6YRW7</accession>
<dbReference type="GO" id="GO:0004783">
    <property type="term" value="F:sulfite reductase (NADPH) activity"/>
    <property type="evidence" value="ECO:0007669"/>
    <property type="project" value="UniProtKB-EC"/>
</dbReference>
<feature type="domain" description="Flavodoxin-like" evidence="14">
    <location>
        <begin position="641"/>
        <end position="789"/>
    </location>
</feature>
<evidence type="ECO:0000256" key="12">
    <source>
        <dbReference type="ARBA" id="ARBA00023014"/>
    </source>
</evidence>
<dbReference type="Proteomes" id="UP001165063">
    <property type="component" value="Unassembled WGS sequence"/>
</dbReference>
<comment type="cofactor">
    <cofactor evidence="1">
        <name>siroheme</name>
        <dbReference type="ChEBI" id="CHEBI:60052"/>
    </cofactor>
</comment>
<dbReference type="GO" id="GO:0051539">
    <property type="term" value="F:4 iron, 4 sulfur cluster binding"/>
    <property type="evidence" value="ECO:0007669"/>
    <property type="project" value="UniProtKB-KW"/>
</dbReference>
<reference evidence="15" key="1">
    <citation type="submission" date="2023-04" db="EMBL/GenBank/DDBJ databases">
        <title>Ambrosiozyma monospora NBRC 1965.</title>
        <authorList>
            <person name="Ichikawa N."/>
            <person name="Sato H."/>
            <person name="Tonouchi N."/>
        </authorList>
    </citation>
    <scope>NUCLEOTIDE SEQUENCE</scope>
    <source>
        <strain evidence="15">NBRC 1965</strain>
    </source>
</reference>
<comment type="pathway">
    <text evidence="3">Sulfur metabolism; hydrogen sulfide biosynthesis; hydrogen sulfide from sulfite (NADPH route): step 1/1.</text>
</comment>
<evidence type="ECO:0000256" key="10">
    <source>
        <dbReference type="ARBA" id="ARBA00023002"/>
    </source>
</evidence>
<evidence type="ECO:0000256" key="7">
    <source>
        <dbReference type="ARBA" id="ARBA00022617"/>
    </source>
</evidence>
<evidence type="ECO:0000313" key="16">
    <source>
        <dbReference type="Proteomes" id="UP001165063"/>
    </source>
</evidence>
<organism evidence="15 16">
    <name type="scientific">Ambrosiozyma monospora</name>
    <name type="common">Yeast</name>
    <name type="synonym">Endomycopsis monosporus</name>
    <dbReference type="NCBI Taxonomy" id="43982"/>
    <lineage>
        <taxon>Eukaryota</taxon>
        <taxon>Fungi</taxon>
        <taxon>Dikarya</taxon>
        <taxon>Ascomycota</taxon>
        <taxon>Saccharomycotina</taxon>
        <taxon>Pichiomycetes</taxon>
        <taxon>Pichiales</taxon>
        <taxon>Pichiaceae</taxon>
        <taxon>Ambrosiozyma</taxon>
    </lineage>
</organism>
<keyword evidence="10" id="KW-0560">Oxidoreductase</keyword>
<dbReference type="GO" id="GO:0010181">
    <property type="term" value="F:FMN binding"/>
    <property type="evidence" value="ECO:0007669"/>
    <property type="project" value="InterPro"/>
</dbReference>
<dbReference type="InterPro" id="IPR006066">
    <property type="entry name" value="NO2/SO3_Rdtase_FeS/sirohaem_BS"/>
</dbReference>
<sequence length="1383" mass="154239">MITVAQIAETLSSVADSQVYYINPTLTQTKVASFEYLSSNDAFAFIESSFPTILNINSHDLLTSLPSLSTGVSKDKKFIINVAVSNRDYSIVTAFKDLGFNLLISSNAKESYDFSIVSYLLAKVSNQSVIHFYTPSKESVTPYAQKSIAELYQSFDLKANADELESAFAHLKPLSGKLYSEFELLNPSGWLTSQSSFEQVFVLLGVNSAFTEALQKQSHGIISIKVYRPFKVSKLQTLLSGLKFSILQLVEQSSINLQFQPLFLDLIDVLPTLVGAGKKIITSQLLSVDSSNAAHIVNTLVSNGKIEKPIQNLALGQPFGTSSSASTAAAAEPKVDECYLKILQQIEPNLNILNYLSSNPSPEYSYGKFLYDESQRSELIKLVEARLSSYSGKLNDLLTQWLIKAKESKETFDATELIDQLEKISSGNASPILSLKEYFHLKSTWIVGSDNWAFDTGLTAFHELLKSGNKRLKLLIIDSDASVNRKQGKKNLGLYAMNYGNSYVSSVAIYSSYTQSLTSILEANSFHDGPAIVLAYLPKSENHLDMLKETKIAVDTGYWPLYRYNPTLTNQDDVFKLDSSFIKRELQSFLDRENKLTLLASRSAKLEYNLQSYNKKVERKIHQQSKDAFHALLDNLGGEPLTILYASDGGNATALAKKLGNRATSKGLKAKVLAMDEMSLDDFQLETNVVFITSTSGQGEIPGNGKQFWDGIKSSTLDLATLKISVFGLGDSKYWPRKQDAHYYNKPSKDLFNKLKNLGAGILCDLGLGDDQDADGFNTGYNAWEPKLWESLGVSAENADEPPPITNEDMKLNSNFLRGTIVEGLADKTTGAISASDQQLTKFHGIYMQDDRDIREERKKQGLEPAYSFMVRVRLPGGLSTAAQWLKIDELADSRGNHTFKITTRATFQLHGIVKSDLKETIKGINSAVMDTVAACGDVCRNVMCSAIPQNQHLHNQLVHSSKVISEHLLPSTTAYHEIWLNDLEEVKREGGPKKIKIGGDALVDAEPLYGPTYLPRKYKVVIALPPYNDVDVWAHDVGLIAIVENNEIVGYNVLVGGGMGTTHNNTKTYPRTGSMFGYVAYDKVHLVCEKIMLVQRDFGDRKNRKHARLKYTIDDMGVDVYKGKVEELLGWKFEEARPFRIDSNIDYFGWTKDENGNNHYTCFIENGRIEDTQEKPHKLGLKKIAQYMVKENVGEFRLTGNQHILISKIPDEHLSTIKSMLAEFKLDNLNYSQLRLSSSSCVAFPTCGLAMAEAERYLPVLVSKLEEELEKLGLRNDSVVMRMTGCPNGCARPWLAEVALVGKSYGFYNLMLGGSYIGDRVNKCFKTNVNEEEVLKILVPMFAKWATDRLDGEHFGDFVIRAGYIKPTLEGKYFWDDLPEDI</sequence>
<dbReference type="SUPFAM" id="SSF55124">
    <property type="entry name" value="Nitrite/Sulfite reductase N-terminal domain-like"/>
    <property type="match status" value="2"/>
</dbReference>
<dbReference type="PROSITE" id="PS50902">
    <property type="entry name" value="FLAVODOXIN_LIKE"/>
    <property type="match status" value="1"/>
</dbReference>
<dbReference type="NCBIfam" id="NF010029">
    <property type="entry name" value="PRK13504.1"/>
    <property type="match status" value="1"/>
</dbReference>
<evidence type="ECO:0000256" key="9">
    <source>
        <dbReference type="ARBA" id="ARBA00022857"/>
    </source>
</evidence>
<dbReference type="InterPro" id="IPR006067">
    <property type="entry name" value="NO2/SO3_Rdtase_4Fe4S_dom"/>
</dbReference>
<dbReference type="PRINTS" id="PR00369">
    <property type="entry name" value="FLAVODOXIN"/>
</dbReference>
<keyword evidence="16" id="KW-1185">Reference proteome</keyword>
<dbReference type="Pfam" id="PF00258">
    <property type="entry name" value="Flavodoxin_1"/>
    <property type="match status" value="1"/>
</dbReference>
<keyword evidence="6" id="KW-0004">4Fe-4S</keyword>
<comment type="cofactor">
    <cofactor evidence="2">
        <name>[4Fe-4S] cluster</name>
        <dbReference type="ChEBI" id="CHEBI:49883"/>
    </cofactor>
</comment>
<dbReference type="GO" id="GO:0050311">
    <property type="term" value="F:sulfite reductase (ferredoxin) activity"/>
    <property type="evidence" value="ECO:0007669"/>
    <property type="project" value="TreeGrafter"/>
</dbReference>
<dbReference type="FunFam" id="3.30.413.10:FF:000004">
    <property type="entry name" value="Sulfite reductase [NADPH] hemoprotein beta-component"/>
    <property type="match status" value="1"/>
</dbReference>
<dbReference type="InterPro" id="IPR029039">
    <property type="entry name" value="Flavoprotein-like_sf"/>
</dbReference>
<dbReference type="InterPro" id="IPR045854">
    <property type="entry name" value="NO2/SO3_Rdtase_4Fe4S_sf"/>
</dbReference>
<evidence type="ECO:0000256" key="1">
    <source>
        <dbReference type="ARBA" id="ARBA00001929"/>
    </source>
</evidence>
<comment type="caution">
    <text evidence="15">The sequence shown here is derived from an EMBL/GenBank/DDBJ whole genome shotgun (WGS) entry which is preliminary data.</text>
</comment>
<evidence type="ECO:0000313" key="15">
    <source>
        <dbReference type="EMBL" id="GMG19667.1"/>
    </source>
</evidence>
<dbReference type="OrthoDB" id="1688044at2759"/>
<evidence type="ECO:0000259" key="14">
    <source>
        <dbReference type="PROSITE" id="PS50902"/>
    </source>
</evidence>
<gene>
    <name evidence="15" type="ORF">Amon01_000064100</name>
</gene>
<dbReference type="FunFam" id="3.30.413.10:FF:000003">
    <property type="entry name" value="Sulfite reductase [NADPH] hemoprotein beta-component"/>
    <property type="match status" value="1"/>
</dbReference>
<comment type="catalytic activity">
    <reaction evidence="13">
        <text>hydrogen sulfide + 3 NADP(+) + 3 H2O = sulfite + 3 NADPH + 4 H(+)</text>
        <dbReference type="Rhea" id="RHEA:13801"/>
        <dbReference type="ChEBI" id="CHEBI:15377"/>
        <dbReference type="ChEBI" id="CHEBI:15378"/>
        <dbReference type="ChEBI" id="CHEBI:17359"/>
        <dbReference type="ChEBI" id="CHEBI:29919"/>
        <dbReference type="ChEBI" id="CHEBI:57783"/>
        <dbReference type="ChEBI" id="CHEBI:58349"/>
        <dbReference type="EC" id="1.8.1.2"/>
    </reaction>
</comment>
<dbReference type="InterPro" id="IPR008254">
    <property type="entry name" value="Flavodoxin/NO_synth"/>
</dbReference>
<dbReference type="GO" id="GO:0000103">
    <property type="term" value="P:sulfate assimilation"/>
    <property type="evidence" value="ECO:0007669"/>
    <property type="project" value="TreeGrafter"/>
</dbReference>
<keyword evidence="11" id="KW-0408">Iron</keyword>
<dbReference type="Pfam" id="PF01077">
    <property type="entry name" value="NIR_SIR"/>
    <property type="match status" value="1"/>
</dbReference>
<dbReference type="EC" id="1.8.1.2" evidence="5"/>
<dbReference type="Pfam" id="PF03460">
    <property type="entry name" value="NIR_SIR_ferr"/>
    <property type="match status" value="2"/>
</dbReference>
<dbReference type="EMBL" id="BSXU01000175">
    <property type="protein sequence ID" value="GMG19667.1"/>
    <property type="molecule type" value="Genomic_DNA"/>
</dbReference>
<name>A0A9W6YRW7_AMBMO</name>
<keyword evidence="7" id="KW-0349">Heme</keyword>
<dbReference type="InterPro" id="IPR005117">
    <property type="entry name" value="NiRdtase/SiRdtase_haem-b_fer"/>
</dbReference>
<dbReference type="SUPFAM" id="SSF56014">
    <property type="entry name" value="Nitrite and sulphite reductase 4Fe-4S domain-like"/>
    <property type="match status" value="2"/>
</dbReference>